<gene>
    <name evidence="2" type="ORF">Cgig2_028001</name>
</gene>
<evidence type="ECO:0000256" key="1">
    <source>
        <dbReference type="SAM" id="MobiDB-lite"/>
    </source>
</evidence>
<dbReference type="AlphaFoldDB" id="A0A9Q1GW16"/>
<feature type="region of interest" description="Disordered" evidence="1">
    <location>
        <begin position="271"/>
        <end position="301"/>
    </location>
</feature>
<keyword evidence="3" id="KW-1185">Reference proteome</keyword>
<reference evidence="2" key="1">
    <citation type="submission" date="2022-04" db="EMBL/GenBank/DDBJ databases">
        <title>Carnegiea gigantea Genome sequencing and assembly v2.</title>
        <authorList>
            <person name="Copetti D."/>
            <person name="Sanderson M.J."/>
            <person name="Burquez A."/>
            <person name="Wojciechowski M.F."/>
        </authorList>
    </citation>
    <scope>NUCLEOTIDE SEQUENCE</scope>
    <source>
        <strain evidence="2">SGP5-SGP5p</strain>
        <tissue evidence="2">Aerial part</tissue>
    </source>
</reference>
<dbReference type="Proteomes" id="UP001153076">
    <property type="component" value="Unassembled WGS sequence"/>
</dbReference>
<proteinExistence type="predicted"/>
<dbReference type="EMBL" id="JAKOGI010001067">
    <property type="protein sequence ID" value="KAJ8427991.1"/>
    <property type="molecule type" value="Genomic_DNA"/>
</dbReference>
<dbReference type="OrthoDB" id="1093005at2759"/>
<accession>A0A9Q1GW16</accession>
<name>A0A9Q1GW16_9CARY</name>
<organism evidence="2 3">
    <name type="scientific">Carnegiea gigantea</name>
    <dbReference type="NCBI Taxonomy" id="171969"/>
    <lineage>
        <taxon>Eukaryota</taxon>
        <taxon>Viridiplantae</taxon>
        <taxon>Streptophyta</taxon>
        <taxon>Embryophyta</taxon>
        <taxon>Tracheophyta</taxon>
        <taxon>Spermatophyta</taxon>
        <taxon>Magnoliopsida</taxon>
        <taxon>eudicotyledons</taxon>
        <taxon>Gunneridae</taxon>
        <taxon>Pentapetalae</taxon>
        <taxon>Caryophyllales</taxon>
        <taxon>Cactineae</taxon>
        <taxon>Cactaceae</taxon>
        <taxon>Cactoideae</taxon>
        <taxon>Echinocereeae</taxon>
        <taxon>Carnegiea</taxon>
    </lineage>
</organism>
<evidence type="ECO:0000313" key="3">
    <source>
        <dbReference type="Proteomes" id="UP001153076"/>
    </source>
</evidence>
<protein>
    <submittedName>
        <fullName evidence="2">Uncharacterized protein</fullName>
    </submittedName>
</protein>
<comment type="caution">
    <text evidence="2">The sequence shown here is derived from an EMBL/GenBank/DDBJ whole genome shotgun (WGS) entry which is preliminary data.</text>
</comment>
<evidence type="ECO:0000313" key="2">
    <source>
        <dbReference type="EMBL" id="KAJ8427991.1"/>
    </source>
</evidence>
<sequence>MGPNSDSEVPVFVQTNLGTHIAIAVSPDITAGDFKRELEQAHIDCFPELGILDFKRVMYSASFSLVPPSFCQFDLIVLLSQVKRKSKFYSLPDLLPLKLAYWGCNKLWFVNVVGRLSNELGKFQAPKSLVAEKRANNHPTDECIVVNKNCANIKPKKRKLGGLLSRKAVQRGLLAVVYESRKRKKRKRRYKVNKFTAGNNSERLEQECLRLPKGTGVDSKELLHSVQVWDSNPTIDSPCESFSGTVSIQGIIDRYFSNLLELNHIGSPSISEGARRAGQNQLGEQGDAEDSTSVRLSSRKQHSVIKPKTTKKLLPSTSPDGCNCVGLRRKYERSEVGQRLVTASNTLRLCRSKQRSQESSLSKVKKFWEEDVYSVAKRLVFEIDLVKPLLLAFTVNVNDLIMNSVVSLLPRRAV</sequence>